<evidence type="ECO:0000313" key="2">
    <source>
        <dbReference type="EMBL" id="SGY14014.1"/>
    </source>
</evidence>
<dbReference type="AlphaFoldDB" id="A0A2X0MJK5"/>
<dbReference type="EMBL" id="FQNC01000012">
    <property type="protein sequence ID" value="SGY14033.1"/>
    <property type="molecule type" value="Genomic_DNA"/>
</dbReference>
<evidence type="ECO:0000313" key="3">
    <source>
        <dbReference type="EMBL" id="SGY14033.1"/>
    </source>
</evidence>
<feature type="compositionally biased region" description="Polar residues" evidence="1">
    <location>
        <begin position="10"/>
        <end position="26"/>
    </location>
</feature>
<dbReference type="EMBL" id="FQNC01000012">
    <property type="protein sequence ID" value="SGY14014.1"/>
    <property type="molecule type" value="Genomic_DNA"/>
</dbReference>
<gene>
    <name evidence="3" type="primary">BQ5605_C010g06034</name>
    <name evidence="2" type="synonym">BQ5605_C010g06026</name>
    <name evidence="2" type="ORF">BQ5605_C010G06026</name>
    <name evidence="3" type="ORF">BQ5605_C010G06034</name>
</gene>
<keyword evidence="4" id="KW-1185">Reference proteome</keyword>
<evidence type="ECO:0000256" key="1">
    <source>
        <dbReference type="SAM" id="MobiDB-lite"/>
    </source>
</evidence>
<name>A0A2X0MJK5_9BASI</name>
<reference evidence="3 4" key="1">
    <citation type="submission" date="2016-11" db="EMBL/GenBank/DDBJ databases">
        <authorList>
            <person name="Jaros S."/>
            <person name="Januszkiewicz K."/>
            <person name="Wedrychowicz H."/>
        </authorList>
    </citation>
    <scope>NUCLEOTIDE SEQUENCE [LARGE SCALE GENOMIC DNA]</scope>
</reference>
<protein>
    <submittedName>
        <fullName evidence="2">BQ5605_C010g06026 protein</fullName>
    </submittedName>
    <submittedName>
        <fullName evidence="3">BQ5605_C010g06034 protein</fullName>
    </submittedName>
</protein>
<organism evidence="3 4">
    <name type="scientific">Microbotryum silenes-dioicae</name>
    <dbReference type="NCBI Taxonomy" id="796604"/>
    <lineage>
        <taxon>Eukaryota</taxon>
        <taxon>Fungi</taxon>
        <taxon>Dikarya</taxon>
        <taxon>Basidiomycota</taxon>
        <taxon>Pucciniomycotina</taxon>
        <taxon>Microbotryomycetes</taxon>
        <taxon>Microbotryales</taxon>
        <taxon>Microbotryaceae</taxon>
        <taxon>Microbotryum</taxon>
    </lineage>
</organism>
<dbReference type="Proteomes" id="UP000249464">
    <property type="component" value="Unassembled WGS sequence"/>
</dbReference>
<proteinExistence type="predicted"/>
<accession>A0A2X0MJK5</accession>
<sequence length="60" mass="6833">MKTRSRAAIQCTSTYMSHRSSKTAINLASRAHRRQALDVRRPPPSTACNAPKHSRRRSDR</sequence>
<feature type="region of interest" description="Disordered" evidence="1">
    <location>
        <begin position="1"/>
        <end position="60"/>
    </location>
</feature>
<evidence type="ECO:0000313" key="4">
    <source>
        <dbReference type="Proteomes" id="UP000249464"/>
    </source>
</evidence>